<comment type="caution">
    <text evidence="1">The sequence shown here is derived from an EMBL/GenBank/DDBJ whole genome shotgun (WGS) entry which is preliminary data.</text>
</comment>
<evidence type="ECO:0000313" key="1">
    <source>
        <dbReference type="EMBL" id="PIT91500.1"/>
    </source>
</evidence>
<gene>
    <name evidence="1" type="ORF">COU17_00095</name>
</gene>
<dbReference type="AlphaFoldDB" id="A0A2M6WFD3"/>
<organism evidence="1 2">
    <name type="scientific">Candidatus Kaiserbacteria bacterium CG10_big_fil_rev_8_21_14_0_10_49_17</name>
    <dbReference type="NCBI Taxonomy" id="1974609"/>
    <lineage>
        <taxon>Bacteria</taxon>
        <taxon>Candidatus Kaiseribacteriota</taxon>
    </lineage>
</organism>
<protein>
    <submittedName>
        <fullName evidence="1">Uncharacterized protein</fullName>
    </submittedName>
</protein>
<reference evidence="2" key="1">
    <citation type="submission" date="2017-09" db="EMBL/GenBank/DDBJ databases">
        <title>Depth-based differentiation of microbial function through sediment-hosted aquifers and enrichment of novel symbionts in the deep terrestrial subsurface.</title>
        <authorList>
            <person name="Probst A.J."/>
            <person name="Ladd B."/>
            <person name="Jarett J.K."/>
            <person name="Geller-Mcgrath D.E."/>
            <person name="Sieber C.M.K."/>
            <person name="Emerson J.B."/>
            <person name="Anantharaman K."/>
            <person name="Thomas B.C."/>
            <person name="Malmstrom R."/>
            <person name="Stieglmeier M."/>
            <person name="Klingl A."/>
            <person name="Woyke T."/>
            <person name="Ryan C.M."/>
            <person name="Banfield J.F."/>
        </authorList>
    </citation>
    <scope>NUCLEOTIDE SEQUENCE [LARGE SCALE GENOMIC DNA]</scope>
</reference>
<accession>A0A2M6WFD3</accession>
<dbReference type="EMBL" id="PFBJ01000002">
    <property type="protein sequence ID" value="PIT91500.1"/>
    <property type="molecule type" value="Genomic_DNA"/>
</dbReference>
<evidence type="ECO:0000313" key="2">
    <source>
        <dbReference type="Proteomes" id="UP000228809"/>
    </source>
</evidence>
<name>A0A2M6WFD3_9BACT</name>
<proteinExistence type="predicted"/>
<dbReference type="Proteomes" id="UP000228809">
    <property type="component" value="Unassembled WGS sequence"/>
</dbReference>
<sequence>MAGLERFVKGDLEEGAALHQKGDSAPTWKEEEKRIGINRAKELHSGDIDINFLELREAIEAISTLDELVALLREYAQEPQKYPFEEEPEDIIERIMIYRLQPNEVHLQQLTQMGGLREKVAEILAPQQLQ</sequence>